<feature type="transmembrane region" description="Helical" evidence="17">
    <location>
        <begin position="7"/>
        <end position="26"/>
    </location>
</feature>
<keyword evidence="6" id="KW-0444">Lipid biosynthesis</keyword>
<dbReference type="GO" id="GO:0008444">
    <property type="term" value="F:CDP-diacylglycerol-glycerol-3-phosphate 3-phosphatidyltransferase activity"/>
    <property type="evidence" value="ECO:0007669"/>
    <property type="project" value="UniProtKB-UniRule"/>
</dbReference>
<dbReference type="InterPro" id="IPR043130">
    <property type="entry name" value="CDP-OH_PTrfase_TM_dom"/>
</dbReference>
<evidence type="ECO:0000256" key="6">
    <source>
        <dbReference type="ARBA" id="ARBA00022516"/>
    </source>
</evidence>
<evidence type="ECO:0000256" key="12">
    <source>
        <dbReference type="ARBA" id="ARBA00023209"/>
    </source>
</evidence>
<evidence type="ECO:0000256" key="9">
    <source>
        <dbReference type="ARBA" id="ARBA00022989"/>
    </source>
</evidence>
<evidence type="ECO:0000256" key="15">
    <source>
        <dbReference type="NCBIfam" id="TIGR00560"/>
    </source>
</evidence>
<accession>A0A4U1BGL0</accession>
<dbReference type="InterPro" id="IPR000462">
    <property type="entry name" value="CDP-OH_P_trans"/>
</dbReference>
<gene>
    <name evidence="18" type="primary">pgsA</name>
    <name evidence="18" type="ORF">FCL40_04000</name>
</gene>
<dbReference type="PIRSF" id="PIRSF000847">
    <property type="entry name" value="Phos_ph_gly_syn"/>
    <property type="match status" value="1"/>
</dbReference>
<evidence type="ECO:0000256" key="14">
    <source>
        <dbReference type="ARBA" id="ARBA00048586"/>
    </source>
</evidence>
<dbReference type="GO" id="GO:0005886">
    <property type="term" value="C:plasma membrane"/>
    <property type="evidence" value="ECO:0007669"/>
    <property type="project" value="TreeGrafter"/>
</dbReference>
<proteinExistence type="inferred from homology"/>
<evidence type="ECO:0000256" key="8">
    <source>
        <dbReference type="ARBA" id="ARBA00022692"/>
    </source>
</evidence>
<dbReference type="EC" id="2.7.8.5" evidence="4 15"/>
<keyword evidence="12" id="KW-0594">Phospholipid biosynthesis</keyword>
<dbReference type="PANTHER" id="PTHR14269:SF62">
    <property type="entry name" value="CDP-DIACYLGLYCEROL--GLYCEROL-3-PHOSPHATE 3-PHOSPHATIDYLTRANSFERASE 1, CHLOROPLASTIC"/>
    <property type="match status" value="1"/>
</dbReference>
<comment type="subcellular location">
    <subcellularLocation>
        <location evidence="1">Membrane</location>
        <topology evidence="1">Multi-pass membrane protein</topology>
    </subcellularLocation>
</comment>
<keyword evidence="9 17" id="KW-1133">Transmembrane helix</keyword>
<evidence type="ECO:0000256" key="2">
    <source>
        <dbReference type="ARBA" id="ARBA00005042"/>
    </source>
</evidence>
<dbReference type="NCBIfam" id="TIGR00560">
    <property type="entry name" value="pgsA"/>
    <property type="match status" value="1"/>
</dbReference>
<dbReference type="AlphaFoldDB" id="A0A4U1BGL0"/>
<organism evidence="18 19">
    <name type="scientific">Ferrimonas sediminicola</name>
    <dbReference type="NCBI Taxonomy" id="2569538"/>
    <lineage>
        <taxon>Bacteria</taxon>
        <taxon>Pseudomonadati</taxon>
        <taxon>Pseudomonadota</taxon>
        <taxon>Gammaproteobacteria</taxon>
        <taxon>Alteromonadales</taxon>
        <taxon>Ferrimonadaceae</taxon>
        <taxon>Ferrimonas</taxon>
    </lineage>
</organism>
<evidence type="ECO:0000256" key="5">
    <source>
        <dbReference type="ARBA" id="ARBA00014944"/>
    </source>
</evidence>
<sequence>MTLNIPNILTLLRLILIPFFLVFYYLPWQYAYMTAAGIFVLASFTDALDGYLARRLNQTTPFGAFLDPVVDKVMVASALVVLVQSYEGSIWMTIAAIIMIGREIVISALREWMAELGKRSSVAVSWIGKFKTAAQMMAITGLITHYNEWVINVSMVMLYVATALTLWSMLVYLKAAWKDLVAHG</sequence>
<comment type="pathway">
    <text evidence="2">Phospholipid metabolism; phosphatidylglycerol biosynthesis; phosphatidylglycerol from CDP-diacylglycerol: step 1/2.</text>
</comment>
<evidence type="ECO:0000256" key="1">
    <source>
        <dbReference type="ARBA" id="ARBA00004141"/>
    </source>
</evidence>
<dbReference type="EMBL" id="SWCI01000002">
    <property type="protein sequence ID" value="TKB50331.1"/>
    <property type="molecule type" value="Genomic_DNA"/>
</dbReference>
<dbReference type="GO" id="GO:0046474">
    <property type="term" value="P:glycerophospholipid biosynthetic process"/>
    <property type="evidence" value="ECO:0007669"/>
    <property type="project" value="TreeGrafter"/>
</dbReference>
<evidence type="ECO:0000256" key="17">
    <source>
        <dbReference type="SAM" id="Phobius"/>
    </source>
</evidence>
<reference evidence="18 19" key="1">
    <citation type="submission" date="2019-04" db="EMBL/GenBank/DDBJ databases">
        <authorList>
            <person name="Hwang J.C."/>
        </authorList>
    </citation>
    <scope>NUCLEOTIDE SEQUENCE [LARGE SCALE GENOMIC DNA]</scope>
    <source>
        <strain evidence="18 19">IMCC35001</strain>
    </source>
</reference>
<feature type="transmembrane region" description="Helical" evidence="17">
    <location>
        <begin position="149"/>
        <end position="173"/>
    </location>
</feature>
<dbReference type="RefSeq" id="WP_136851614.1">
    <property type="nucleotide sequence ID" value="NZ_SWCI01000002.1"/>
</dbReference>
<evidence type="ECO:0000256" key="10">
    <source>
        <dbReference type="ARBA" id="ARBA00023098"/>
    </source>
</evidence>
<protein>
    <recommendedName>
        <fullName evidence="5 15">CDP-diacylglycerol--glycerol-3-phosphate 3-phosphatidyltransferase</fullName>
        <ecNumber evidence="4 15">2.7.8.5</ecNumber>
    </recommendedName>
</protein>
<keyword evidence="7 16" id="KW-0808">Transferase</keyword>
<comment type="caution">
    <text evidence="18">The sequence shown here is derived from an EMBL/GenBank/DDBJ whole genome shotgun (WGS) entry which is preliminary data.</text>
</comment>
<dbReference type="Proteomes" id="UP000305674">
    <property type="component" value="Unassembled WGS sequence"/>
</dbReference>
<evidence type="ECO:0000313" key="19">
    <source>
        <dbReference type="Proteomes" id="UP000305674"/>
    </source>
</evidence>
<comment type="similarity">
    <text evidence="3 16">Belongs to the CDP-alcohol phosphatidyltransferase class-I family.</text>
</comment>
<dbReference type="Gene3D" id="1.20.120.1760">
    <property type="match status" value="1"/>
</dbReference>
<evidence type="ECO:0000313" key="18">
    <source>
        <dbReference type="EMBL" id="TKB50331.1"/>
    </source>
</evidence>
<dbReference type="PROSITE" id="PS00379">
    <property type="entry name" value="CDP_ALCOHOL_P_TRANSF"/>
    <property type="match status" value="1"/>
</dbReference>
<dbReference type="InterPro" id="IPR050324">
    <property type="entry name" value="CDP-alcohol_PTase-I"/>
</dbReference>
<keyword evidence="13" id="KW-1208">Phospholipid metabolism</keyword>
<evidence type="ECO:0000256" key="3">
    <source>
        <dbReference type="ARBA" id="ARBA00010441"/>
    </source>
</evidence>
<keyword evidence="11 17" id="KW-0472">Membrane</keyword>
<evidence type="ECO:0000256" key="7">
    <source>
        <dbReference type="ARBA" id="ARBA00022679"/>
    </source>
</evidence>
<comment type="catalytic activity">
    <reaction evidence="14">
        <text>a CDP-1,2-diacyl-sn-glycerol + sn-glycerol 3-phosphate = a 1,2-diacyl-sn-glycero-3-phospho-(1'-sn-glycero-3'-phosphate) + CMP + H(+)</text>
        <dbReference type="Rhea" id="RHEA:12593"/>
        <dbReference type="ChEBI" id="CHEBI:15378"/>
        <dbReference type="ChEBI" id="CHEBI:57597"/>
        <dbReference type="ChEBI" id="CHEBI:58332"/>
        <dbReference type="ChEBI" id="CHEBI:60110"/>
        <dbReference type="ChEBI" id="CHEBI:60377"/>
        <dbReference type="EC" id="2.7.8.5"/>
    </reaction>
</comment>
<feature type="transmembrane region" description="Helical" evidence="17">
    <location>
        <begin position="89"/>
        <end position="109"/>
    </location>
</feature>
<evidence type="ECO:0000256" key="16">
    <source>
        <dbReference type="RuleBase" id="RU003750"/>
    </source>
</evidence>
<keyword evidence="19" id="KW-1185">Reference proteome</keyword>
<dbReference type="Pfam" id="PF01066">
    <property type="entry name" value="CDP-OH_P_transf"/>
    <property type="match status" value="1"/>
</dbReference>
<keyword evidence="8 17" id="KW-0812">Transmembrane</keyword>
<dbReference type="OrthoDB" id="9796672at2"/>
<dbReference type="InterPro" id="IPR004570">
    <property type="entry name" value="Phosphatidylglycerol_P_synth"/>
</dbReference>
<evidence type="ECO:0000256" key="11">
    <source>
        <dbReference type="ARBA" id="ARBA00023136"/>
    </source>
</evidence>
<dbReference type="PANTHER" id="PTHR14269">
    <property type="entry name" value="CDP-DIACYLGLYCEROL--GLYCEROL-3-PHOSPHATE 3-PHOSPHATIDYLTRANSFERASE-RELATED"/>
    <property type="match status" value="1"/>
</dbReference>
<name>A0A4U1BGL0_9GAMM</name>
<evidence type="ECO:0000256" key="13">
    <source>
        <dbReference type="ARBA" id="ARBA00023264"/>
    </source>
</evidence>
<evidence type="ECO:0000256" key="4">
    <source>
        <dbReference type="ARBA" id="ARBA00013170"/>
    </source>
</evidence>
<keyword evidence="10" id="KW-0443">Lipid metabolism</keyword>
<dbReference type="InterPro" id="IPR048254">
    <property type="entry name" value="CDP_ALCOHOL_P_TRANSF_CS"/>
</dbReference>